<evidence type="ECO:0000259" key="3">
    <source>
        <dbReference type="PROSITE" id="PS51186"/>
    </source>
</evidence>
<dbReference type="PROSITE" id="PS51186">
    <property type="entry name" value="GNAT"/>
    <property type="match status" value="1"/>
</dbReference>
<dbReference type="InterPro" id="IPR016181">
    <property type="entry name" value="Acyl_CoA_acyltransferase"/>
</dbReference>
<evidence type="ECO:0000256" key="1">
    <source>
        <dbReference type="ARBA" id="ARBA00022679"/>
    </source>
</evidence>
<dbReference type="InterPro" id="IPR050680">
    <property type="entry name" value="YpeA/RimI_acetyltransf"/>
</dbReference>
<dbReference type="Proteomes" id="UP001500133">
    <property type="component" value="Unassembled WGS sequence"/>
</dbReference>
<keyword evidence="1" id="KW-0808">Transferase</keyword>
<dbReference type="SUPFAM" id="SSF55729">
    <property type="entry name" value="Acyl-CoA N-acyltransferases (Nat)"/>
    <property type="match status" value="1"/>
</dbReference>
<dbReference type="InterPro" id="IPR000182">
    <property type="entry name" value="GNAT_dom"/>
</dbReference>
<dbReference type="Pfam" id="PF00583">
    <property type="entry name" value="Acetyltransf_1"/>
    <property type="match status" value="1"/>
</dbReference>
<sequence>MPAPDTFDAGGDRVVPCPPARRQEAIMQLAAAGHGAGRAELAQAVADHQKTPDHGWDGLLVALRGQTLKAALWVQPLPGNTAQLWPPCACGARGALLRGARRWVRRRGFALCQAVLGPDDADAAAALKDAGMMLVAPLEYLTAPVAPAATTVRLGPWDALDRAGQIAVIADVQKNSLDCVALCETLGATALLTGFYQQDDTAPAHWSAVYLDDREPPQPVGALLLAPRPAVDGMEVLLMGLAPEARGQGLGRAVLDAAFARAHAAGARRLLLSVDTTNTPARRLYARAGFVGYAQRHVYAWLKRSG</sequence>
<evidence type="ECO:0000256" key="2">
    <source>
        <dbReference type="ARBA" id="ARBA00023315"/>
    </source>
</evidence>
<feature type="domain" description="N-acetyltransferase" evidence="3">
    <location>
        <begin position="167"/>
        <end position="306"/>
    </location>
</feature>
<reference evidence="5" key="1">
    <citation type="journal article" date="2019" name="Int. J. Syst. Evol. Microbiol.">
        <title>The Global Catalogue of Microorganisms (GCM) 10K type strain sequencing project: providing services to taxonomists for standard genome sequencing and annotation.</title>
        <authorList>
            <consortium name="The Broad Institute Genomics Platform"/>
            <consortium name="The Broad Institute Genome Sequencing Center for Infectious Disease"/>
            <person name="Wu L."/>
            <person name="Ma J."/>
        </authorList>
    </citation>
    <scope>NUCLEOTIDE SEQUENCE [LARGE SCALE GENOMIC DNA]</scope>
    <source>
        <strain evidence="5">JCM 16914</strain>
    </source>
</reference>
<evidence type="ECO:0000313" key="5">
    <source>
        <dbReference type="Proteomes" id="UP001500133"/>
    </source>
</evidence>
<comment type="caution">
    <text evidence="4">The sequence shown here is derived from an EMBL/GenBank/DDBJ whole genome shotgun (WGS) entry which is preliminary data.</text>
</comment>
<gene>
    <name evidence="4" type="ORF">GCM10022228_15270</name>
</gene>
<protein>
    <recommendedName>
        <fullName evidence="3">N-acetyltransferase domain-containing protein</fullName>
    </recommendedName>
</protein>
<dbReference type="CDD" id="cd04301">
    <property type="entry name" value="NAT_SF"/>
    <property type="match status" value="1"/>
</dbReference>
<organism evidence="4 5">
    <name type="scientific">Halomonas cibimaris</name>
    <dbReference type="NCBI Taxonomy" id="657012"/>
    <lineage>
        <taxon>Bacteria</taxon>
        <taxon>Pseudomonadati</taxon>
        <taxon>Pseudomonadota</taxon>
        <taxon>Gammaproteobacteria</taxon>
        <taxon>Oceanospirillales</taxon>
        <taxon>Halomonadaceae</taxon>
        <taxon>Halomonas</taxon>
    </lineage>
</organism>
<dbReference type="PANTHER" id="PTHR43420:SF44">
    <property type="entry name" value="ACETYLTRANSFERASE YPEA"/>
    <property type="match status" value="1"/>
</dbReference>
<keyword evidence="5" id="KW-1185">Reference proteome</keyword>
<dbReference type="RefSeq" id="WP_344703982.1">
    <property type="nucleotide sequence ID" value="NZ_BAAAZT010000069.1"/>
</dbReference>
<accession>A0ABP7LRL8</accession>
<keyword evidence="2" id="KW-0012">Acyltransferase</keyword>
<dbReference type="EMBL" id="BAAAZT010000069">
    <property type="protein sequence ID" value="GAA3905972.1"/>
    <property type="molecule type" value="Genomic_DNA"/>
</dbReference>
<dbReference type="Gene3D" id="3.40.630.30">
    <property type="match status" value="1"/>
</dbReference>
<dbReference type="PANTHER" id="PTHR43420">
    <property type="entry name" value="ACETYLTRANSFERASE"/>
    <property type="match status" value="1"/>
</dbReference>
<evidence type="ECO:0000313" key="4">
    <source>
        <dbReference type="EMBL" id="GAA3905972.1"/>
    </source>
</evidence>
<proteinExistence type="predicted"/>
<name>A0ABP7LRL8_9GAMM</name>